<keyword evidence="8 12" id="KW-0862">Zinc</keyword>
<keyword evidence="11 12" id="KW-0804">Transcription</keyword>
<dbReference type="InterPro" id="IPR006171">
    <property type="entry name" value="TOPRIM_dom"/>
</dbReference>
<comment type="caution">
    <text evidence="17">The sequence shown here is derived from an EMBL/GenBank/DDBJ whole genome shotgun (WGS) entry which is preliminary data.</text>
</comment>
<dbReference type="PANTHER" id="PTHR30313:SF2">
    <property type="entry name" value="DNA PRIMASE"/>
    <property type="match status" value="1"/>
</dbReference>
<dbReference type="Pfam" id="PF10410">
    <property type="entry name" value="DnaB_bind"/>
    <property type="match status" value="1"/>
</dbReference>
<dbReference type="AlphaFoldDB" id="A0A4R1R7E0"/>
<evidence type="ECO:0000256" key="4">
    <source>
        <dbReference type="ARBA" id="ARBA00022695"/>
    </source>
</evidence>
<dbReference type="SMART" id="SM00493">
    <property type="entry name" value="TOPRIM"/>
    <property type="match status" value="1"/>
</dbReference>
<dbReference type="Gene3D" id="3.40.1360.10">
    <property type="match status" value="1"/>
</dbReference>
<reference evidence="17 18" key="1">
    <citation type="submission" date="2019-03" db="EMBL/GenBank/DDBJ databases">
        <title>Genomic Encyclopedia of Type Strains, Phase IV (KMG-IV): sequencing the most valuable type-strain genomes for metagenomic binning, comparative biology and taxonomic classification.</title>
        <authorList>
            <person name="Goeker M."/>
        </authorList>
    </citation>
    <scope>NUCLEOTIDE SEQUENCE [LARGE SCALE GENOMIC DNA]</scope>
    <source>
        <strain evidence="17 18">LX-B</strain>
    </source>
</reference>
<keyword evidence="4 12" id="KW-0548">Nucleotidyltransferase</keyword>
<evidence type="ECO:0000259" key="16">
    <source>
        <dbReference type="PROSITE" id="PS50880"/>
    </source>
</evidence>
<dbReference type="NCBIfam" id="TIGR01391">
    <property type="entry name" value="dnaG"/>
    <property type="match status" value="1"/>
</dbReference>
<protein>
    <recommendedName>
        <fullName evidence="12 13">DNA primase</fullName>
        <ecNumber evidence="12">2.7.7.101</ecNumber>
    </recommendedName>
</protein>
<dbReference type="PROSITE" id="PS50880">
    <property type="entry name" value="TOPRIM"/>
    <property type="match status" value="1"/>
</dbReference>
<dbReference type="Gene3D" id="3.90.580.10">
    <property type="entry name" value="Zinc finger, CHC2-type domain"/>
    <property type="match status" value="1"/>
</dbReference>
<dbReference type="CDD" id="cd03364">
    <property type="entry name" value="TOPRIM_DnaG_primases"/>
    <property type="match status" value="1"/>
</dbReference>
<feature type="domain" description="Toprim" evidence="16">
    <location>
        <begin position="255"/>
        <end position="336"/>
    </location>
</feature>
<evidence type="ECO:0000313" key="17">
    <source>
        <dbReference type="EMBL" id="TCL61541.1"/>
    </source>
</evidence>
<dbReference type="HAMAP" id="MF_00974">
    <property type="entry name" value="DNA_primase_DnaG"/>
    <property type="match status" value="1"/>
</dbReference>
<comment type="subunit">
    <text evidence="12">Monomer. Interacts with DnaB.</text>
</comment>
<keyword evidence="3 12" id="KW-0808">Transferase</keyword>
<evidence type="ECO:0000256" key="11">
    <source>
        <dbReference type="ARBA" id="ARBA00023163"/>
    </source>
</evidence>
<evidence type="ECO:0000256" key="6">
    <source>
        <dbReference type="ARBA" id="ARBA00022723"/>
    </source>
</evidence>
<keyword evidence="5 12" id="KW-0235">DNA replication</keyword>
<dbReference type="FunFam" id="3.40.1360.10:FF:000002">
    <property type="entry name" value="DNA primase"/>
    <property type="match status" value="1"/>
</dbReference>
<dbReference type="GO" id="GO:0006269">
    <property type="term" value="P:DNA replication, synthesis of primer"/>
    <property type="evidence" value="ECO:0007669"/>
    <property type="project" value="UniProtKB-UniRule"/>
</dbReference>
<proteinExistence type="inferred from homology"/>
<dbReference type="GO" id="GO:1990077">
    <property type="term" value="C:primosome complex"/>
    <property type="evidence" value="ECO:0007669"/>
    <property type="project" value="UniProtKB-KW"/>
</dbReference>
<comment type="domain">
    <text evidence="12">Contains an N-terminal zinc-binding domain, a central core domain that contains the primase activity, and a C-terminal DnaB-binding domain.</text>
</comment>
<evidence type="ECO:0000313" key="18">
    <source>
        <dbReference type="Proteomes" id="UP000295008"/>
    </source>
</evidence>
<dbReference type="Gene3D" id="3.90.980.10">
    <property type="entry name" value="DNA primase, catalytic core, N-terminal domain"/>
    <property type="match status" value="1"/>
</dbReference>
<evidence type="ECO:0000256" key="14">
    <source>
        <dbReference type="PIRSR" id="PIRSR002811-1"/>
    </source>
</evidence>
<dbReference type="PANTHER" id="PTHR30313">
    <property type="entry name" value="DNA PRIMASE"/>
    <property type="match status" value="1"/>
</dbReference>
<name>A0A4R1R7E0_HYDET</name>
<feature type="zinc finger region" description="CHC2-type" evidence="12 14">
    <location>
        <begin position="40"/>
        <end position="64"/>
    </location>
</feature>
<dbReference type="InterPro" id="IPR050219">
    <property type="entry name" value="DnaG_primase"/>
</dbReference>
<comment type="cofactor">
    <cofactor evidence="12 13 14">
        <name>Zn(2+)</name>
        <dbReference type="ChEBI" id="CHEBI:29105"/>
    </cofactor>
    <text evidence="12 13 14">Binds 1 zinc ion per monomer.</text>
</comment>
<dbReference type="SUPFAM" id="SSF57783">
    <property type="entry name" value="Zinc beta-ribbon"/>
    <property type="match status" value="1"/>
</dbReference>
<keyword evidence="9" id="KW-0460">Magnesium</keyword>
<dbReference type="GO" id="GO:0005737">
    <property type="term" value="C:cytoplasm"/>
    <property type="evidence" value="ECO:0007669"/>
    <property type="project" value="TreeGrafter"/>
</dbReference>
<evidence type="ECO:0000256" key="2">
    <source>
        <dbReference type="ARBA" id="ARBA00022515"/>
    </source>
</evidence>
<keyword evidence="7 12" id="KW-0863">Zinc-finger</keyword>
<comment type="catalytic activity">
    <reaction evidence="12">
        <text>ssDNA + n NTP = ssDNA/pppN(pN)n-1 hybrid + (n-1) diphosphate.</text>
        <dbReference type="EC" id="2.7.7.101"/>
    </reaction>
</comment>
<dbReference type="Proteomes" id="UP000295008">
    <property type="component" value="Unassembled WGS sequence"/>
</dbReference>
<comment type="similarity">
    <text evidence="12 13">Belongs to the DnaG primase family.</text>
</comment>
<dbReference type="InterPro" id="IPR037068">
    <property type="entry name" value="DNA_primase_core_N_sf"/>
</dbReference>
<accession>A0A4R1R7E0</accession>
<dbReference type="InterPro" id="IPR019475">
    <property type="entry name" value="DNA_primase_DnaB-bd"/>
</dbReference>
<gene>
    <name evidence="12" type="primary">dnaG</name>
    <name evidence="17" type="ORF">EDC14_103349</name>
</gene>
<organism evidence="17 18">
    <name type="scientific">Hydrogenispora ethanolica</name>
    <dbReference type="NCBI Taxonomy" id="1082276"/>
    <lineage>
        <taxon>Bacteria</taxon>
        <taxon>Bacillati</taxon>
        <taxon>Bacillota</taxon>
        <taxon>Hydrogenispora</taxon>
    </lineage>
</organism>
<dbReference type="GO" id="GO:0003899">
    <property type="term" value="F:DNA-directed RNA polymerase activity"/>
    <property type="evidence" value="ECO:0007669"/>
    <property type="project" value="UniProtKB-UniRule"/>
</dbReference>
<keyword evidence="6 12" id="KW-0479">Metal-binding</keyword>
<evidence type="ECO:0000256" key="9">
    <source>
        <dbReference type="ARBA" id="ARBA00022842"/>
    </source>
</evidence>
<dbReference type="InterPro" id="IPR006295">
    <property type="entry name" value="DNA_primase_DnaG"/>
</dbReference>
<comment type="function">
    <text evidence="12 13">RNA polymerase that catalyzes the synthesis of short RNA molecules used as primers for DNA polymerase during DNA replication.</text>
</comment>
<dbReference type="InterPro" id="IPR036977">
    <property type="entry name" value="DNA_primase_Znf_CHC2"/>
</dbReference>
<dbReference type="EMBL" id="SLUN01000033">
    <property type="protein sequence ID" value="TCL61541.1"/>
    <property type="molecule type" value="Genomic_DNA"/>
</dbReference>
<evidence type="ECO:0000256" key="3">
    <source>
        <dbReference type="ARBA" id="ARBA00022679"/>
    </source>
</evidence>
<dbReference type="GO" id="GO:0008270">
    <property type="term" value="F:zinc ion binding"/>
    <property type="evidence" value="ECO:0007669"/>
    <property type="project" value="UniProtKB-UniRule"/>
</dbReference>
<evidence type="ECO:0000256" key="8">
    <source>
        <dbReference type="ARBA" id="ARBA00022833"/>
    </source>
</evidence>
<dbReference type="PIRSF" id="PIRSF002811">
    <property type="entry name" value="DnaG"/>
    <property type="match status" value="1"/>
</dbReference>
<dbReference type="InterPro" id="IPR002694">
    <property type="entry name" value="Znf_CHC2"/>
</dbReference>
<keyword evidence="10 12" id="KW-0238">DNA-binding</keyword>
<dbReference type="Pfam" id="PF13155">
    <property type="entry name" value="Toprim_2"/>
    <property type="match status" value="1"/>
</dbReference>
<dbReference type="GO" id="GO:0000428">
    <property type="term" value="C:DNA-directed RNA polymerase complex"/>
    <property type="evidence" value="ECO:0007669"/>
    <property type="project" value="UniProtKB-KW"/>
</dbReference>
<keyword evidence="1 12" id="KW-0240">DNA-directed RNA polymerase</keyword>
<dbReference type="FunFam" id="3.90.980.10:FF:000001">
    <property type="entry name" value="DNA primase"/>
    <property type="match status" value="1"/>
</dbReference>
<dbReference type="EC" id="2.7.7.101" evidence="12"/>
<evidence type="ECO:0000256" key="5">
    <source>
        <dbReference type="ARBA" id="ARBA00022705"/>
    </source>
</evidence>
<dbReference type="InterPro" id="IPR013264">
    <property type="entry name" value="DNAG_N"/>
</dbReference>
<evidence type="ECO:0000256" key="12">
    <source>
        <dbReference type="HAMAP-Rule" id="MF_00974"/>
    </source>
</evidence>
<evidence type="ECO:0000256" key="15">
    <source>
        <dbReference type="SAM" id="Coils"/>
    </source>
</evidence>
<dbReference type="Pfam" id="PF08275">
    <property type="entry name" value="DNAG_N"/>
    <property type="match status" value="1"/>
</dbReference>
<evidence type="ECO:0000256" key="1">
    <source>
        <dbReference type="ARBA" id="ARBA00022478"/>
    </source>
</evidence>
<dbReference type="Pfam" id="PF01807">
    <property type="entry name" value="Zn_ribbon_DnaG"/>
    <property type="match status" value="1"/>
</dbReference>
<dbReference type="GO" id="GO:0003677">
    <property type="term" value="F:DNA binding"/>
    <property type="evidence" value="ECO:0007669"/>
    <property type="project" value="UniProtKB-KW"/>
</dbReference>
<dbReference type="InterPro" id="IPR030846">
    <property type="entry name" value="DnaG_bac"/>
</dbReference>
<keyword evidence="2 12" id="KW-0639">Primosome</keyword>
<keyword evidence="18" id="KW-1185">Reference proteome</keyword>
<dbReference type="InterPro" id="IPR034151">
    <property type="entry name" value="TOPRIM_DnaG_bac"/>
</dbReference>
<feature type="coiled-coil region" evidence="15">
    <location>
        <begin position="563"/>
        <end position="610"/>
    </location>
</feature>
<evidence type="ECO:0000256" key="10">
    <source>
        <dbReference type="ARBA" id="ARBA00023125"/>
    </source>
</evidence>
<dbReference type="FunFam" id="3.90.580.10:FF:000001">
    <property type="entry name" value="DNA primase"/>
    <property type="match status" value="1"/>
</dbReference>
<evidence type="ECO:0000256" key="7">
    <source>
        <dbReference type="ARBA" id="ARBA00022771"/>
    </source>
</evidence>
<dbReference type="SMART" id="SM00400">
    <property type="entry name" value="ZnF_CHCC"/>
    <property type="match status" value="1"/>
</dbReference>
<sequence>MDRLRQQELIQEIKEKNDIVSVISEYVSLRKAGRSWVGLCPFHSEKTGSFNVNPEKQFFYCFGCSAGGDVFSFIMKRENLEFMEAARKLAERAGIAWPESNDHQADQNKNELLKINQLAASYFHYCLSRTEQGKRGREYLERRGIDPEIWRKFSLGYAPPGWHHLTETLRKKNVPLEKASTLGLVSFGENGYYDRFRDRIIFPICDPQGNVVGFGGRVLDQGEPKYLNSPETALFHKGRFLYGLQLAKETIRRQNQAIIMEGYMDVVQAHQGGFQQAIASLGTALTQDQVKLIKRYGSEVILAYDADTAGQNATLRGMGLLREAGLTVKILRLPAGEDPDSFLKKAGEKAFREQLAQAPGLIEFKIEQALRKYDLNSSEGKLGAVQAVLPELGEIESSVAREFYIRQLAREIGVSENAVFAEVDDWLAKNRKKSPVLDNKLIPSYTKMTTEKNGLSVGIIRNAELSPIQAAIFEAEKELLQIALQEYDKFARIKEELKAEDFQFAVWRDFFGALQDTEPAPENHQILDELTGPIRELASTLLAEQQFKSGTGDLAGILNRLDMLRLKARIQKLTEQIATGKDDSGLQLSEADLKAKLLEFTELNRKLKKEYPSFSAEL</sequence>
<evidence type="ECO:0000256" key="13">
    <source>
        <dbReference type="PIRNR" id="PIRNR002811"/>
    </source>
</evidence>
<dbReference type="SUPFAM" id="SSF56731">
    <property type="entry name" value="DNA primase core"/>
    <property type="match status" value="1"/>
</dbReference>
<keyword evidence="15" id="KW-0175">Coiled coil</keyword>